<dbReference type="InterPro" id="IPR003790">
    <property type="entry name" value="GHL10"/>
</dbReference>
<dbReference type="InterPro" id="IPR052177">
    <property type="entry name" value="Divisome_Glycosyl_Hydrolase"/>
</dbReference>
<evidence type="ECO:0000313" key="5">
    <source>
        <dbReference type="Proteomes" id="UP000254235"/>
    </source>
</evidence>
<reference evidence="4 5" key="1">
    <citation type="submission" date="2018-06" db="EMBL/GenBank/DDBJ databases">
        <authorList>
            <consortium name="Pathogen Informatics"/>
            <person name="Doyle S."/>
        </authorList>
    </citation>
    <scope>NUCLEOTIDE SEQUENCE [LARGE SCALE GENOMIC DNA]</scope>
    <source>
        <strain evidence="4 5">NCTC13043</strain>
    </source>
</reference>
<accession>A0A379F1S8</accession>
<feature type="signal peptide" evidence="2">
    <location>
        <begin position="1"/>
        <end position="21"/>
    </location>
</feature>
<evidence type="ECO:0000256" key="2">
    <source>
        <dbReference type="SAM" id="SignalP"/>
    </source>
</evidence>
<evidence type="ECO:0000259" key="3">
    <source>
        <dbReference type="Pfam" id="PF02638"/>
    </source>
</evidence>
<dbReference type="Pfam" id="PF02638">
    <property type="entry name" value="GHL10"/>
    <property type="match status" value="1"/>
</dbReference>
<dbReference type="EMBL" id="UGTP01000001">
    <property type="protein sequence ID" value="SUC12304.1"/>
    <property type="molecule type" value="Genomic_DNA"/>
</dbReference>
<dbReference type="PANTHER" id="PTHR43405">
    <property type="entry name" value="GLYCOSYL HYDROLASE DIGH"/>
    <property type="match status" value="1"/>
</dbReference>
<dbReference type="RefSeq" id="WP_115083151.1">
    <property type="nucleotide sequence ID" value="NZ_JABZTV010000004.1"/>
</dbReference>
<protein>
    <submittedName>
        <fullName evidence="4">Uncharacterized protein conserved in bacteria</fullName>
    </submittedName>
</protein>
<feature type="domain" description="Glycosyl hydrolase-like 10" evidence="3">
    <location>
        <begin position="40"/>
        <end position="296"/>
    </location>
</feature>
<dbReference type="OrthoDB" id="9773203at2"/>
<proteinExistence type="predicted"/>
<keyword evidence="1 2" id="KW-0732">Signal</keyword>
<organism evidence="4 5">
    <name type="scientific">Prevotella pallens</name>
    <dbReference type="NCBI Taxonomy" id="60133"/>
    <lineage>
        <taxon>Bacteria</taxon>
        <taxon>Pseudomonadati</taxon>
        <taxon>Bacteroidota</taxon>
        <taxon>Bacteroidia</taxon>
        <taxon>Bacteroidales</taxon>
        <taxon>Prevotellaceae</taxon>
        <taxon>Prevotella</taxon>
    </lineage>
</organism>
<evidence type="ECO:0000256" key="1">
    <source>
        <dbReference type="ARBA" id="ARBA00022729"/>
    </source>
</evidence>
<sequence>MNKRNFILYLFLNWFTITCFAQKNDIYPNWDTNFTRKRETRAVWLTTLSNLDWPKTLANSNDGIEKQKEELINILDKYVAANINTVLLQTRVRAATIYPSNIEPWDKCLTGRENGNPNYDPLAFAVEECHKRGLEIHAWIAAMPVGSSTSLGCKLMRKKGFNIRNFSTGAYVNPADPKFAKYLGDICAEITKNYDIDGINLDYIRYPDGWPNPSYKNGDTPDARRENVTNVVKEIYRRVKTLKPWVKVSCSPIGKYDDLSRFSSKNYNAKHRVSQDAQFWIKTEIMDQLYPMQYWRDDNYYPFCADWVENSNGHDIISGLGTYFLDSREGNLSVTEISREMYVSRWLGMGHAHFRSKFLLDNYQGIFDFEKRFNATPSLTPALTWISTLKPETPTFYIGNSVVVSIDAQGTKTIKWRGNAPYYNVYMSNTYPVDIKNPHNLVVSKFRGTSFVHRGAKQQHYAITAMDRYGNESNVLQSNMEKRNVENELLPNDGVNLTLPKSLDEMDINYFIVESALGTTVTKIYNVPFTTTINIAGLRNGVYKLYAHSAKRNIRHKVGFFFIKR</sequence>
<dbReference type="InterPro" id="IPR017853">
    <property type="entry name" value="GH"/>
</dbReference>
<dbReference type="Proteomes" id="UP000254235">
    <property type="component" value="Unassembled WGS sequence"/>
</dbReference>
<dbReference type="SUPFAM" id="SSF51445">
    <property type="entry name" value="(Trans)glycosidases"/>
    <property type="match status" value="1"/>
</dbReference>
<name>A0A379F1S8_9BACT</name>
<evidence type="ECO:0000313" key="4">
    <source>
        <dbReference type="EMBL" id="SUC12304.1"/>
    </source>
</evidence>
<dbReference type="AlphaFoldDB" id="A0A379F1S8"/>
<dbReference type="GeneID" id="78570612"/>
<feature type="chain" id="PRO_5016829610" evidence="2">
    <location>
        <begin position="22"/>
        <end position="565"/>
    </location>
</feature>
<gene>
    <name evidence="4" type="ORF">NCTC13043_00906</name>
</gene>
<dbReference type="Gene3D" id="3.20.20.80">
    <property type="entry name" value="Glycosidases"/>
    <property type="match status" value="1"/>
</dbReference>
<dbReference type="PANTHER" id="PTHR43405:SF1">
    <property type="entry name" value="GLYCOSYL HYDROLASE DIGH"/>
    <property type="match status" value="1"/>
</dbReference>